<dbReference type="AlphaFoldDB" id="A0A5J4PBY1"/>
<name>A0A5J4PBY1_9ZZZZ</name>
<protein>
    <submittedName>
        <fullName evidence="1">Uncharacterized protein</fullName>
    </submittedName>
</protein>
<sequence length="74" mass="8291">MGKALRCSQGRTQSYEFGKGAQDIEGTGNRGAIGVRFLYIKDIKGKIEVKVGREVSDDYVWDFMEFPIKIGVVM</sequence>
<comment type="caution">
    <text evidence="1">The sequence shown here is derived from an EMBL/GenBank/DDBJ whole genome shotgun (WGS) entry which is preliminary data.</text>
</comment>
<reference evidence="1" key="1">
    <citation type="submission" date="2019-03" db="EMBL/GenBank/DDBJ databases">
        <title>Single cell metagenomics reveals metabolic interactions within the superorganism composed of flagellate Streblomastix strix and complex community of Bacteroidetes bacteria on its surface.</title>
        <authorList>
            <person name="Treitli S.C."/>
            <person name="Kolisko M."/>
            <person name="Husnik F."/>
            <person name="Keeling P."/>
            <person name="Hampl V."/>
        </authorList>
    </citation>
    <scope>NUCLEOTIDE SEQUENCE</scope>
    <source>
        <strain evidence="1">STM</strain>
    </source>
</reference>
<dbReference type="EMBL" id="SNRY01009494">
    <property type="protein sequence ID" value="KAA6306985.1"/>
    <property type="molecule type" value="Genomic_DNA"/>
</dbReference>
<organism evidence="1">
    <name type="scientific">termite gut metagenome</name>
    <dbReference type="NCBI Taxonomy" id="433724"/>
    <lineage>
        <taxon>unclassified sequences</taxon>
        <taxon>metagenomes</taxon>
        <taxon>organismal metagenomes</taxon>
    </lineage>
</organism>
<evidence type="ECO:0000313" key="1">
    <source>
        <dbReference type="EMBL" id="KAA6306985.1"/>
    </source>
</evidence>
<accession>A0A5J4PBY1</accession>
<gene>
    <name evidence="1" type="ORF">EZS27_041350</name>
</gene>
<proteinExistence type="predicted"/>